<proteinExistence type="predicted"/>
<reference evidence="2" key="1">
    <citation type="journal article" date="2012" name="Nat. Biotechnol.">
        <title>Reference genome sequence of the model plant Setaria.</title>
        <authorList>
            <person name="Bennetzen J.L."/>
            <person name="Schmutz J."/>
            <person name="Wang H."/>
            <person name="Percifield R."/>
            <person name="Hawkins J."/>
            <person name="Pontaroli A.C."/>
            <person name="Estep M."/>
            <person name="Feng L."/>
            <person name="Vaughn J.N."/>
            <person name="Grimwood J."/>
            <person name="Jenkins J."/>
            <person name="Barry K."/>
            <person name="Lindquist E."/>
            <person name="Hellsten U."/>
            <person name="Deshpande S."/>
            <person name="Wang X."/>
            <person name="Wu X."/>
            <person name="Mitros T."/>
            <person name="Triplett J."/>
            <person name="Yang X."/>
            <person name="Ye C.Y."/>
            <person name="Mauro-Herrera M."/>
            <person name="Wang L."/>
            <person name="Li P."/>
            <person name="Sharma M."/>
            <person name="Sharma R."/>
            <person name="Ronald P.C."/>
            <person name="Panaud O."/>
            <person name="Kellogg E.A."/>
            <person name="Brutnell T.P."/>
            <person name="Doust A.N."/>
            <person name="Tuskan G.A."/>
            <person name="Rokhsar D."/>
            <person name="Devos K.M."/>
        </authorList>
    </citation>
    <scope>NUCLEOTIDE SEQUENCE [LARGE SCALE GENOMIC DNA]</scope>
    <source>
        <strain evidence="2">cv. Yugu1</strain>
    </source>
</reference>
<dbReference type="AlphaFoldDB" id="K3ZGA3"/>
<sequence>MFQGLSSCRKLVAWHTVNSSLMQENLHLILQVFFLKEIVFINANGWTMVFKFSA</sequence>
<dbReference type="Gramene" id="KQL16444">
    <property type="protein sequence ID" value="KQL16444"/>
    <property type="gene ID" value="SETIT_025605mg"/>
</dbReference>
<keyword evidence="2" id="KW-1185">Reference proteome</keyword>
<name>K3ZGA3_SETIT</name>
<organism evidence="1 2">
    <name type="scientific">Setaria italica</name>
    <name type="common">Foxtail millet</name>
    <name type="synonym">Panicum italicum</name>
    <dbReference type="NCBI Taxonomy" id="4555"/>
    <lineage>
        <taxon>Eukaryota</taxon>
        <taxon>Viridiplantae</taxon>
        <taxon>Streptophyta</taxon>
        <taxon>Embryophyta</taxon>
        <taxon>Tracheophyta</taxon>
        <taxon>Spermatophyta</taxon>
        <taxon>Magnoliopsida</taxon>
        <taxon>Liliopsida</taxon>
        <taxon>Poales</taxon>
        <taxon>Poaceae</taxon>
        <taxon>PACMAD clade</taxon>
        <taxon>Panicoideae</taxon>
        <taxon>Panicodae</taxon>
        <taxon>Paniceae</taxon>
        <taxon>Cenchrinae</taxon>
        <taxon>Setaria</taxon>
    </lineage>
</organism>
<protein>
    <submittedName>
        <fullName evidence="1">Uncharacterized protein</fullName>
    </submittedName>
</protein>
<dbReference type="InParanoid" id="K3ZGA3"/>
<evidence type="ECO:0000313" key="2">
    <source>
        <dbReference type="Proteomes" id="UP000004995"/>
    </source>
</evidence>
<dbReference type="EMBL" id="AGNK02001975">
    <property type="status" value="NOT_ANNOTATED_CDS"/>
    <property type="molecule type" value="Genomic_DNA"/>
</dbReference>
<dbReference type="HOGENOM" id="CLU_3053971_0_0_1"/>
<accession>K3ZGA3</accession>
<reference evidence="1" key="2">
    <citation type="submission" date="2018-08" db="UniProtKB">
        <authorList>
            <consortium name="EnsemblPlants"/>
        </authorList>
    </citation>
    <scope>IDENTIFICATION</scope>
    <source>
        <strain evidence="1">Yugu1</strain>
    </source>
</reference>
<dbReference type="EnsemblPlants" id="KQL16444">
    <property type="protein sequence ID" value="KQL16444"/>
    <property type="gene ID" value="SETIT_025605mg"/>
</dbReference>
<evidence type="ECO:0000313" key="1">
    <source>
        <dbReference type="EnsemblPlants" id="KQL16444"/>
    </source>
</evidence>
<dbReference type="Proteomes" id="UP000004995">
    <property type="component" value="Unassembled WGS sequence"/>
</dbReference>